<dbReference type="InterPro" id="IPR008906">
    <property type="entry name" value="HATC_C_dom"/>
</dbReference>
<dbReference type="Proteomes" id="UP000028524">
    <property type="component" value="Unassembled WGS sequence"/>
</dbReference>
<dbReference type="EMBL" id="KL659661">
    <property type="protein sequence ID" value="KFA68929.1"/>
    <property type="molecule type" value="Genomic_DNA"/>
</dbReference>
<dbReference type="InParanoid" id="A0A084QY94"/>
<dbReference type="PANTHER" id="PTHR46481">
    <property type="entry name" value="ZINC FINGER BED DOMAIN-CONTAINING PROTEIN 4"/>
    <property type="match status" value="1"/>
</dbReference>
<evidence type="ECO:0000313" key="8">
    <source>
        <dbReference type="EMBL" id="KFA68929.1"/>
    </source>
</evidence>
<reference evidence="8 9" key="1">
    <citation type="journal article" date="2014" name="BMC Genomics">
        <title>Comparative genome sequencing reveals chemotype-specific gene clusters in the toxigenic black mold Stachybotrys.</title>
        <authorList>
            <person name="Semeiks J."/>
            <person name="Borek D."/>
            <person name="Otwinowski Z."/>
            <person name="Grishin N.V."/>
        </authorList>
    </citation>
    <scope>NUCLEOTIDE SEQUENCE [LARGE SCALE GENOMIC DNA]</scope>
    <source>
        <strain evidence="8 9">IBT 40285</strain>
    </source>
</reference>
<gene>
    <name evidence="8" type="ORF">S40285_05419</name>
</gene>
<evidence type="ECO:0000256" key="3">
    <source>
        <dbReference type="ARBA" id="ARBA00022771"/>
    </source>
</evidence>
<evidence type="ECO:0000256" key="5">
    <source>
        <dbReference type="ARBA" id="ARBA00023242"/>
    </source>
</evidence>
<protein>
    <recommendedName>
        <fullName evidence="7">HAT C-terminal dimerisation domain-containing protein</fullName>
    </recommendedName>
</protein>
<comment type="subcellular location">
    <subcellularLocation>
        <location evidence="1">Nucleus</location>
    </subcellularLocation>
</comment>
<evidence type="ECO:0000313" key="9">
    <source>
        <dbReference type="Proteomes" id="UP000028524"/>
    </source>
</evidence>
<proteinExistence type="predicted"/>
<organism evidence="8 9">
    <name type="scientific">Stachybotrys chlorohalonatus (strain IBT 40285)</name>
    <dbReference type="NCBI Taxonomy" id="1283841"/>
    <lineage>
        <taxon>Eukaryota</taxon>
        <taxon>Fungi</taxon>
        <taxon>Dikarya</taxon>
        <taxon>Ascomycota</taxon>
        <taxon>Pezizomycotina</taxon>
        <taxon>Sordariomycetes</taxon>
        <taxon>Hypocreomycetidae</taxon>
        <taxon>Hypocreales</taxon>
        <taxon>Stachybotryaceae</taxon>
        <taxon>Stachybotrys</taxon>
    </lineage>
</organism>
<evidence type="ECO:0000256" key="4">
    <source>
        <dbReference type="ARBA" id="ARBA00022833"/>
    </source>
</evidence>
<dbReference type="SUPFAM" id="SSF53098">
    <property type="entry name" value="Ribonuclease H-like"/>
    <property type="match status" value="1"/>
</dbReference>
<dbReference type="Pfam" id="PF05699">
    <property type="entry name" value="Dimer_Tnp_hAT"/>
    <property type="match status" value="1"/>
</dbReference>
<dbReference type="PANTHER" id="PTHR46481:SF10">
    <property type="entry name" value="ZINC FINGER BED DOMAIN-CONTAINING PROTEIN 39"/>
    <property type="match status" value="1"/>
</dbReference>
<keyword evidence="5" id="KW-0539">Nucleus</keyword>
<dbReference type="AlphaFoldDB" id="A0A084QY94"/>
<dbReference type="GO" id="GO:0008270">
    <property type="term" value="F:zinc ion binding"/>
    <property type="evidence" value="ECO:0007669"/>
    <property type="project" value="UniProtKB-KW"/>
</dbReference>
<keyword evidence="3" id="KW-0863">Zinc-finger</keyword>
<dbReference type="GO" id="GO:0046983">
    <property type="term" value="F:protein dimerization activity"/>
    <property type="evidence" value="ECO:0007669"/>
    <property type="project" value="InterPro"/>
</dbReference>
<dbReference type="GO" id="GO:0005634">
    <property type="term" value="C:nucleus"/>
    <property type="evidence" value="ECO:0007669"/>
    <property type="project" value="UniProtKB-SubCell"/>
</dbReference>
<keyword evidence="4" id="KW-0862">Zinc</keyword>
<evidence type="ECO:0000256" key="2">
    <source>
        <dbReference type="ARBA" id="ARBA00022723"/>
    </source>
</evidence>
<dbReference type="OrthoDB" id="5147099at2759"/>
<evidence type="ECO:0000256" key="6">
    <source>
        <dbReference type="SAM" id="MobiDB-lite"/>
    </source>
</evidence>
<accession>A0A084QY94</accession>
<dbReference type="HOGENOM" id="CLU_1005344_0_0_1"/>
<feature type="region of interest" description="Disordered" evidence="6">
    <location>
        <begin position="231"/>
        <end position="253"/>
    </location>
</feature>
<feature type="domain" description="HAT C-terminal dimerisation" evidence="7">
    <location>
        <begin position="131"/>
        <end position="196"/>
    </location>
</feature>
<dbReference type="InterPro" id="IPR052035">
    <property type="entry name" value="ZnF_BED_domain_contain"/>
</dbReference>
<keyword evidence="9" id="KW-1185">Reference proteome</keyword>
<dbReference type="InterPro" id="IPR012337">
    <property type="entry name" value="RNaseH-like_sf"/>
</dbReference>
<sequence>MLEGDGQIRKQKRFEFLLEQLERFKDIAKDFPNPEYFRININLGWQKLNEYYKILSKIPIYYTRLALYPAYWWKWLEFPKKQKTLDNPFQEYLQRNHYIVPEAGHNGLMPGKDEYLHWVMYYKSGDGSIDDPLAYWHEKRFKYPNLSRMALDFLTIQPMSAEYERLFLASGRIVNPLCRQLEAQIIRMCQVLRSWLRAGIIHDLDPIFISVQEEKVNVELAQMSDQQLEGWGNTVANSGGERSRQDGSQLEIGPLGVSGSSNWALRWAKPSRIASPS</sequence>
<keyword evidence="2" id="KW-0479">Metal-binding</keyword>
<evidence type="ECO:0000259" key="7">
    <source>
        <dbReference type="Pfam" id="PF05699"/>
    </source>
</evidence>
<evidence type="ECO:0000256" key="1">
    <source>
        <dbReference type="ARBA" id="ARBA00004123"/>
    </source>
</evidence>
<name>A0A084QY94_STAC4</name>